<feature type="coiled-coil region" evidence="1">
    <location>
        <begin position="440"/>
        <end position="467"/>
    </location>
</feature>
<accession>A0A3A1YGH9</accession>
<organism evidence="2 3">
    <name type="scientific">Psittacicella gerlachiana</name>
    <dbReference type="NCBI Taxonomy" id="2028574"/>
    <lineage>
        <taxon>Bacteria</taxon>
        <taxon>Pseudomonadati</taxon>
        <taxon>Pseudomonadota</taxon>
        <taxon>Gammaproteobacteria</taxon>
        <taxon>Pasteurellales</taxon>
        <taxon>Psittacicellaceae</taxon>
        <taxon>Psittacicella</taxon>
    </lineage>
</organism>
<evidence type="ECO:0000256" key="1">
    <source>
        <dbReference type="SAM" id="Coils"/>
    </source>
</evidence>
<reference evidence="2 3" key="1">
    <citation type="submission" date="2017-08" db="EMBL/GenBank/DDBJ databases">
        <title>Reclassification of Bisgaard taxon 37 and 44.</title>
        <authorList>
            <person name="Christensen H."/>
        </authorList>
    </citation>
    <scope>NUCLEOTIDE SEQUENCE [LARGE SCALE GENOMIC DNA]</scope>
    <source>
        <strain evidence="2 3">EEAB3T1</strain>
    </source>
</reference>
<dbReference type="Proteomes" id="UP000265964">
    <property type="component" value="Unassembled WGS sequence"/>
</dbReference>
<gene>
    <name evidence="2" type="ORF">CKF59_02270</name>
</gene>
<dbReference type="EMBL" id="NRJF01000055">
    <property type="protein sequence ID" value="RIY36785.1"/>
    <property type="molecule type" value="Genomic_DNA"/>
</dbReference>
<keyword evidence="3" id="KW-1185">Reference proteome</keyword>
<name>A0A3A1YGH9_9GAMM</name>
<evidence type="ECO:0000313" key="2">
    <source>
        <dbReference type="EMBL" id="RIY36785.1"/>
    </source>
</evidence>
<dbReference type="InterPro" id="IPR029063">
    <property type="entry name" value="SAM-dependent_MTases_sf"/>
</dbReference>
<evidence type="ECO:0000313" key="3">
    <source>
        <dbReference type="Proteomes" id="UP000265964"/>
    </source>
</evidence>
<sequence>MTQSSNVVLTAHDFDKMCQPFVKISELITQRTPNNLKAKLFFINQLLAFNYIFASERKPVEKLDFLAPELSNKAFLEAYKRFLQQRLDNKELFQHLDDPLLLQDFHNLIRELLVHFIQAFTTTNKSYNPQNLCENYNEVYEILSKLIHTLVVKLFTLTKEAKISIKFSEIVKLKSNFKDDKALELYTYLFSLISFNFKHAPVEVNRNNLAFYNLNYLTGPLAQALQQSEYHCEQLEVIGSNDFKLRELFAQDCKYWDLYWQNFHAFKESFYQCKSKLVNLGLEEYLEQTPAYSKDALVLIISDKDQLKSISLEQMLKPLKPQGFLYLFVGSDVLYKPNRKTKDFVAQVIATPKLQSCFFLGEGLFEALFKSSLLVFQKSKTEPQIQFIDFSTLKAQELLEQKVHFDEQLGVVKSLSTTQVQTKFNQQGYIAPINTSFDFEYELKQRYDHLVEELNDLRTQLAQVLVEEKL</sequence>
<keyword evidence="1" id="KW-0175">Coiled coil</keyword>
<dbReference type="AlphaFoldDB" id="A0A3A1YGH9"/>
<dbReference type="Gene3D" id="3.40.50.150">
    <property type="entry name" value="Vaccinia Virus protein VP39"/>
    <property type="match status" value="1"/>
</dbReference>
<proteinExistence type="predicted"/>
<comment type="caution">
    <text evidence="2">The sequence shown here is derived from an EMBL/GenBank/DDBJ whole genome shotgun (WGS) entry which is preliminary data.</text>
</comment>
<protein>
    <submittedName>
        <fullName evidence="2">Uncharacterized protein</fullName>
    </submittedName>
</protein>
<dbReference type="RefSeq" id="WP_119534363.1">
    <property type="nucleotide sequence ID" value="NZ_NRJF01000055.1"/>
</dbReference>